<comment type="similarity">
    <text evidence="1 5">Belongs to the universal ribosomal protein uL4 family.</text>
</comment>
<keyword evidence="2 5" id="KW-0689">Ribosomal protein</keyword>
<evidence type="ECO:0000256" key="6">
    <source>
        <dbReference type="SAM" id="MobiDB-lite"/>
    </source>
</evidence>
<evidence type="ECO:0000256" key="5">
    <source>
        <dbReference type="HAMAP-Rule" id="MF_01328"/>
    </source>
</evidence>
<comment type="caution">
    <text evidence="7">The sequence shown here is derived from an EMBL/GenBank/DDBJ whole genome shotgun (WGS) entry which is preliminary data.</text>
</comment>
<dbReference type="Proteomes" id="UP000176547">
    <property type="component" value="Unassembled WGS sequence"/>
</dbReference>
<feature type="compositionally biased region" description="Basic residues" evidence="6">
    <location>
        <begin position="61"/>
        <end position="78"/>
    </location>
</feature>
<keyword evidence="3 5" id="KW-0687">Ribonucleoprotein</keyword>
<dbReference type="HAMAP" id="MF_01328_B">
    <property type="entry name" value="Ribosomal_uL4_B"/>
    <property type="match status" value="1"/>
</dbReference>
<reference evidence="7 8" key="1">
    <citation type="journal article" date="2016" name="Nat. Commun.">
        <title>Thousands of microbial genomes shed light on interconnected biogeochemical processes in an aquifer system.</title>
        <authorList>
            <person name="Anantharaman K."/>
            <person name="Brown C.T."/>
            <person name="Hug L.A."/>
            <person name="Sharon I."/>
            <person name="Castelle C.J."/>
            <person name="Probst A.J."/>
            <person name="Thomas B.C."/>
            <person name="Singh A."/>
            <person name="Wilkins M.J."/>
            <person name="Karaoz U."/>
            <person name="Brodie E.L."/>
            <person name="Williams K.H."/>
            <person name="Hubbard S.S."/>
            <person name="Banfield J.F."/>
        </authorList>
    </citation>
    <scope>NUCLEOTIDE SEQUENCE [LARGE SCALE GENOMIC DNA]</scope>
</reference>
<dbReference type="GO" id="GO:1990904">
    <property type="term" value="C:ribonucleoprotein complex"/>
    <property type="evidence" value="ECO:0007669"/>
    <property type="project" value="UniProtKB-KW"/>
</dbReference>
<evidence type="ECO:0000313" key="8">
    <source>
        <dbReference type="Proteomes" id="UP000176547"/>
    </source>
</evidence>
<dbReference type="GO" id="GO:0005840">
    <property type="term" value="C:ribosome"/>
    <property type="evidence" value="ECO:0007669"/>
    <property type="project" value="UniProtKB-KW"/>
</dbReference>
<dbReference type="GO" id="GO:0003735">
    <property type="term" value="F:structural constituent of ribosome"/>
    <property type="evidence" value="ECO:0007669"/>
    <property type="project" value="InterPro"/>
</dbReference>
<dbReference type="NCBIfam" id="TIGR03953">
    <property type="entry name" value="rplD_bact"/>
    <property type="match status" value="1"/>
</dbReference>
<gene>
    <name evidence="5" type="primary">rplD</name>
    <name evidence="7" type="ORF">A3K06_02790</name>
</gene>
<comment type="function">
    <text evidence="5">Forms part of the polypeptide exit tunnel.</text>
</comment>
<evidence type="ECO:0000256" key="1">
    <source>
        <dbReference type="ARBA" id="ARBA00010528"/>
    </source>
</evidence>
<dbReference type="GO" id="GO:0019843">
    <property type="term" value="F:rRNA binding"/>
    <property type="evidence" value="ECO:0007669"/>
    <property type="project" value="UniProtKB-UniRule"/>
</dbReference>
<dbReference type="Pfam" id="PF00573">
    <property type="entry name" value="Ribosomal_L4"/>
    <property type="match status" value="1"/>
</dbReference>
<dbReference type="PANTHER" id="PTHR10746:SF6">
    <property type="entry name" value="LARGE RIBOSOMAL SUBUNIT PROTEIN UL4M"/>
    <property type="match status" value="1"/>
</dbReference>
<name>A0A1F5NFX1_9BACT</name>
<protein>
    <recommendedName>
        <fullName evidence="4 5">Large ribosomal subunit protein uL4</fullName>
    </recommendedName>
</protein>
<dbReference type="InterPro" id="IPR013005">
    <property type="entry name" value="Ribosomal_uL4-like"/>
</dbReference>
<evidence type="ECO:0000313" key="7">
    <source>
        <dbReference type="EMBL" id="OGE76412.1"/>
    </source>
</evidence>
<dbReference type="Gene3D" id="3.40.1370.10">
    <property type="match status" value="1"/>
</dbReference>
<proteinExistence type="inferred from homology"/>
<feature type="region of interest" description="Disordered" evidence="6">
    <location>
        <begin position="53"/>
        <end position="79"/>
    </location>
</feature>
<accession>A0A1F5NFX1</accession>
<dbReference type="GO" id="GO:0006412">
    <property type="term" value="P:translation"/>
    <property type="evidence" value="ECO:0007669"/>
    <property type="project" value="UniProtKB-UniRule"/>
</dbReference>
<keyword evidence="5" id="KW-0694">RNA-binding</keyword>
<comment type="subunit">
    <text evidence="5">Part of the 50S ribosomal subunit.</text>
</comment>
<dbReference type="PANTHER" id="PTHR10746">
    <property type="entry name" value="50S RIBOSOMAL PROTEIN L4"/>
    <property type="match status" value="1"/>
</dbReference>
<comment type="function">
    <text evidence="5">One of the primary rRNA binding proteins, this protein initially binds near the 5'-end of the 23S rRNA. It is important during the early stages of 50S assembly. It makes multiple contacts with different domains of the 23S rRNA in the assembled 50S subunit and ribosome.</text>
</comment>
<keyword evidence="5" id="KW-0699">rRNA-binding</keyword>
<evidence type="ECO:0000256" key="2">
    <source>
        <dbReference type="ARBA" id="ARBA00022980"/>
    </source>
</evidence>
<dbReference type="EMBL" id="MFEG01000008">
    <property type="protein sequence ID" value="OGE76412.1"/>
    <property type="molecule type" value="Genomic_DNA"/>
</dbReference>
<dbReference type="InterPro" id="IPR002136">
    <property type="entry name" value="Ribosomal_uL4"/>
</dbReference>
<dbReference type="InterPro" id="IPR023574">
    <property type="entry name" value="Ribosomal_uL4_dom_sf"/>
</dbReference>
<dbReference type="AlphaFoldDB" id="A0A1F5NFX1"/>
<evidence type="ECO:0000256" key="3">
    <source>
        <dbReference type="ARBA" id="ARBA00023274"/>
    </source>
</evidence>
<dbReference type="SUPFAM" id="SSF52166">
    <property type="entry name" value="Ribosomal protein L4"/>
    <property type="match status" value="1"/>
</dbReference>
<organism evidence="7 8">
    <name type="scientific">Candidatus Doudnabacteria bacterium RIFCSPHIGHO2_01_52_17</name>
    <dbReference type="NCBI Taxonomy" id="1817820"/>
    <lineage>
        <taxon>Bacteria</taxon>
        <taxon>Candidatus Doudnaibacteriota</taxon>
    </lineage>
</organism>
<evidence type="ECO:0000256" key="4">
    <source>
        <dbReference type="ARBA" id="ARBA00035244"/>
    </source>
</evidence>
<sequence>MMKASIYNQTGQATGTVELNPALFESRKISPAAIHQIVVAQLANARNVVASTKTRAEVRGGGKKPWKQKGTGRARHGSIRSPLWRGGGVTFGPTSDRNFFRKVNRKTKRMGLLTVLTEKAAEGKVIVLEDLGVSGKTKELDQKLSTLRGLAGGSKLLLVIPAKDEGALRASRNLHNTRLSLANNLNILDLLWADGMVIVKAALPILEKTYSAKQEVAAK</sequence>